<name>A0A4E0RAP5_FASHE</name>
<dbReference type="Proteomes" id="UP000230066">
    <property type="component" value="Unassembled WGS sequence"/>
</dbReference>
<proteinExistence type="predicted"/>
<evidence type="ECO:0000313" key="2">
    <source>
        <dbReference type="EMBL" id="THD19088.1"/>
    </source>
</evidence>
<keyword evidence="1" id="KW-0812">Transmembrane</keyword>
<sequence>MDASRNSVVVGNKTVAESLISTIFLLHGFSFFLLWSHYCKLPQECIERDIPYSQMLSALLGTTGNVILRVECKTC</sequence>
<accession>A0A4E0RAP5</accession>
<keyword evidence="1" id="KW-1133">Transmembrane helix</keyword>
<keyword evidence="3" id="KW-1185">Reference proteome</keyword>
<comment type="caution">
    <text evidence="2">The sequence shown here is derived from an EMBL/GenBank/DDBJ whole genome shotgun (WGS) entry which is preliminary data.</text>
</comment>
<evidence type="ECO:0000256" key="1">
    <source>
        <dbReference type="SAM" id="Phobius"/>
    </source>
</evidence>
<dbReference type="EMBL" id="JXXN02007414">
    <property type="protein sequence ID" value="THD19088.1"/>
    <property type="molecule type" value="Genomic_DNA"/>
</dbReference>
<protein>
    <submittedName>
        <fullName evidence="2">Uncharacterized protein</fullName>
    </submittedName>
</protein>
<gene>
    <name evidence="2" type="ORF">D915_010059</name>
</gene>
<evidence type="ECO:0000313" key="3">
    <source>
        <dbReference type="Proteomes" id="UP000230066"/>
    </source>
</evidence>
<keyword evidence="1" id="KW-0472">Membrane</keyword>
<reference evidence="2" key="1">
    <citation type="submission" date="2019-03" db="EMBL/GenBank/DDBJ databases">
        <title>Improved annotation for the trematode Fasciola hepatica.</title>
        <authorList>
            <person name="Choi Y.-J."/>
            <person name="Martin J."/>
            <person name="Mitreva M."/>
        </authorList>
    </citation>
    <scope>NUCLEOTIDE SEQUENCE [LARGE SCALE GENOMIC DNA]</scope>
</reference>
<dbReference type="AlphaFoldDB" id="A0A4E0RAP5"/>
<feature type="transmembrane region" description="Helical" evidence="1">
    <location>
        <begin position="20"/>
        <end position="38"/>
    </location>
</feature>
<organism evidence="2 3">
    <name type="scientific">Fasciola hepatica</name>
    <name type="common">Liver fluke</name>
    <dbReference type="NCBI Taxonomy" id="6192"/>
    <lineage>
        <taxon>Eukaryota</taxon>
        <taxon>Metazoa</taxon>
        <taxon>Spiralia</taxon>
        <taxon>Lophotrochozoa</taxon>
        <taxon>Platyhelminthes</taxon>
        <taxon>Trematoda</taxon>
        <taxon>Digenea</taxon>
        <taxon>Plagiorchiida</taxon>
        <taxon>Echinostomata</taxon>
        <taxon>Echinostomatoidea</taxon>
        <taxon>Fasciolidae</taxon>
        <taxon>Fasciola</taxon>
    </lineage>
</organism>